<protein>
    <submittedName>
        <fullName evidence="3">Universal stress protein</fullName>
    </submittedName>
</protein>
<reference evidence="3" key="1">
    <citation type="submission" date="2022-10" db="EMBL/GenBank/DDBJ databases">
        <title>The complete genomes of actinobacterial strains from the NBC collection.</title>
        <authorList>
            <person name="Joergensen T.S."/>
            <person name="Alvarez Arevalo M."/>
            <person name="Sterndorff E.B."/>
            <person name="Faurdal D."/>
            <person name="Vuksanovic O."/>
            <person name="Mourched A.-S."/>
            <person name="Charusanti P."/>
            <person name="Shaw S."/>
            <person name="Blin K."/>
            <person name="Weber T."/>
        </authorList>
    </citation>
    <scope>NUCLEOTIDE SEQUENCE</scope>
    <source>
        <strain evidence="3">NBC_01401</strain>
    </source>
</reference>
<accession>A0AAU3GMA8</accession>
<dbReference type="AlphaFoldDB" id="A0AAU3GMA8"/>
<dbReference type="InterPro" id="IPR006016">
    <property type="entry name" value="UspA"/>
</dbReference>
<proteinExistence type="inferred from homology"/>
<evidence type="ECO:0000313" key="3">
    <source>
        <dbReference type="EMBL" id="WTY93580.1"/>
    </source>
</evidence>
<evidence type="ECO:0000256" key="1">
    <source>
        <dbReference type="ARBA" id="ARBA00008791"/>
    </source>
</evidence>
<comment type="similarity">
    <text evidence="1">Belongs to the universal stress protein A family.</text>
</comment>
<feature type="domain" description="UspA" evidence="2">
    <location>
        <begin position="13"/>
        <end position="146"/>
    </location>
</feature>
<dbReference type="InterPro" id="IPR014729">
    <property type="entry name" value="Rossmann-like_a/b/a_fold"/>
</dbReference>
<dbReference type="SUPFAM" id="SSF52402">
    <property type="entry name" value="Adenine nucleotide alpha hydrolases-like"/>
    <property type="match status" value="2"/>
</dbReference>
<gene>
    <name evidence="3" type="ORF">OG626_01120</name>
</gene>
<sequence length="299" mass="31704">MSTERDRAPRPAQIVVGVDGSEHAESAAFWAAAQADASGQSLCLLHAADLDRISRFASFETVENVQKTGREWLIATTTAVQESFPSLDIARKLSRREPVSALHEATGPQDSIVVGNRGRGGFGALMLGSVGLEVTVGATVPVVVVRGESEWSRTGHVTAAVRGDTDEDWLEAAARQAQIRGAGLQLLGVRNILARATGTASPSGEDAQPDRRREQQLEALAAGLRHAFPGTAVSVKVETGRSAAAVLVEASRHCDLLLMGGRRHLSTMGAGPGRIAHALLHHSRCPVEIVPRHHTEEVV</sequence>
<feature type="domain" description="UspA" evidence="2">
    <location>
        <begin position="157"/>
        <end position="291"/>
    </location>
</feature>
<dbReference type="Pfam" id="PF00582">
    <property type="entry name" value="Usp"/>
    <property type="match status" value="2"/>
</dbReference>
<dbReference type="PANTHER" id="PTHR46268:SF6">
    <property type="entry name" value="UNIVERSAL STRESS PROTEIN UP12"/>
    <property type="match status" value="1"/>
</dbReference>
<dbReference type="EMBL" id="CP109535">
    <property type="protein sequence ID" value="WTY93580.1"/>
    <property type="molecule type" value="Genomic_DNA"/>
</dbReference>
<dbReference type="InterPro" id="IPR006015">
    <property type="entry name" value="Universal_stress_UspA"/>
</dbReference>
<name>A0AAU3GMA8_9ACTN</name>
<organism evidence="3">
    <name type="scientific">Streptomyces sp. NBC_01401</name>
    <dbReference type="NCBI Taxonomy" id="2903854"/>
    <lineage>
        <taxon>Bacteria</taxon>
        <taxon>Bacillati</taxon>
        <taxon>Actinomycetota</taxon>
        <taxon>Actinomycetes</taxon>
        <taxon>Kitasatosporales</taxon>
        <taxon>Streptomycetaceae</taxon>
        <taxon>Streptomyces</taxon>
    </lineage>
</organism>
<dbReference type="Gene3D" id="3.40.50.620">
    <property type="entry name" value="HUPs"/>
    <property type="match status" value="2"/>
</dbReference>
<dbReference type="PANTHER" id="PTHR46268">
    <property type="entry name" value="STRESS RESPONSE PROTEIN NHAX"/>
    <property type="match status" value="1"/>
</dbReference>
<dbReference type="PRINTS" id="PR01438">
    <property type="entry name" value="UNVRSLSTRESS"/>
</dbReference>
<evidence type="ECO:0000259" key="2">
    <source>
        <dbReference type="Pfam" id="PF00582"/>
    </source>
</evidence>
<dbReference type="CDD" id="cd00293">
    <property type="entry name" value="USP-like"/>
    <property type="match status" value="1"/>
</dbReference>